<evidence type="ECO:0000313" key="1">
    <source>
        <dbReference type="EMBL" id="KAF4680532.1"/>
    </source>
</evidence>
<reference evidence="1 2" key="1">
    <citation type="submission" date="2020-04" db="EMBL/GenBank/DDBJ databases">
        <title>Perkinsus olseni comparative genomics.</title>
        <authorList>
            <person name="Bogema D.R."/>
        </authorList>
    </citation>
    <scope>NUCLEOTIDE SEQUENCE [LARGE SCALE GENOMIC DNA]</scope>
    <source>
        <strain evidence="1">00978-12</strain>
    </source>
</reference>
<evidence type="ECO:0000313" key="2">
    <source>
        <dbReference type="Proteomes" id="UP000541610"/>
    </source>
</evidence>
<dbReference type="Proteomes" id="UP000541610">
    <property type="component" value="Unassembled WGS sequence"/>
</dbReference>
<gene>
    <name evidence="1" type="ORF">FOZ60_013283</name>
</gene>
<comment type="caution">
    <text evidence="1">The sequence shown here is derived from an EMBL/GenBank/DDBJ whole genome shotgun (WGS) entry which is preliminary data.</text>
</comment>
<sequence length="110" mass="12871">MTISNIAKQGPFPESVENIHLRHVKDHFTYRQIVVLGIWKHENFKRTWAIFASKYDHVLGLETKTKSLQERERRQQITSKFRACECVCACRILVNLDFLYHEQTGIGVAP</sequence>
<accession>A0A7J6N9E9</accession>
<proteinExistence type="predicted"/>
<protein>
    <submittedName>
        <fullName evidence="1">Uncharacterized protein</fullName>
    </submittedName>
</protein>
<dbReference type="EMBL" id="JABANP010000598">
    <property type="protein sequence ID" value="KAF4680532.1"/>
    <property type="molecule type" value="Genomic_DNA"/>
</dbReference>
<name>A0A7J6N9E9_PEROL</name>
<organism evidence="1 2">
    <name type="scientific">Perkinsus olseni</name>
    <name type="common">Perkinsus atlanticus</name>
    <dbReference type="NCBI Taxonomy" id="32597"/>
    <lineage>
        <taxon>Eukaryota</taxon>
        <taxon>Sar</taxon>
        <taxon>Alveolata</taxon>
        <taxon>Perkinsozoa</taxon>
        <taxon>Perkinsea</taxon>
        <taxon>Perkinsida</taxon>
        <taxon>Perkinsidae</taxon>
        <taxon>Perkinsus</taxon>
    </lineage>
</organism>
<dbReference type="AlphaFoldDB" id="A0A7J6N9E9"/>